<reference evidence="2" key="1">
    <citation type="journal article" date="2023" name="Mol. Phylogenet. Evol.">
        <title>Genome-scale phylogeny and comparative genomics of the fungal order Sordariales.</title>
        <authorList>
            <person name="Hensen N."/>
            <person name="Bonometti L."/>
            <person name="Westerberg I."/>
            <person name="Brannstrom I.O."/>
            <person name="Guillou S."/>
            <person name="Cros-Aarteil S."/>
            <person name="Calhoun S."/>
            <person name="Haridas S."/>
            <person name="Kuo A."/>
            <person name="Mondo S."/>
            <person name="Pangilinan J."/>
            <person name="Riley R."/>
            <person name="LaButti K."/>
            <person name="Andreopoulos B."/>
            <person name="Lipzen A."/>
            <person name="Chen C."/>
            <person name="Yan M."/>
            <person name="Daum C."/>
            <person name="Ng V."/>
            <person name="Clum A."/>
            <person name="Steindorff A."/>
            <person name="Ohm R.A."/>
            <person name="Martin F."/>
            <person name="Silar P."/>
            <person name="Natvig D.O."/>
            <person name="Lalanne C."/>
            <person name="Gautier V."/>
            <person name="Ament-Velasquez S.L."/>
            <person name="Kruys A."/>
            <person name="Hutchinson M.I."/>
            <person name="Powell A.J."/>
            <person name="Barry K."/>
            <person name="Miller A.N."/>
            <person name="Grigoriev I.V."/>
            <person name="Debuchy R."/>
            <person name="Gladieux P."/>
            <person name="Hiltunen Thoren M."/>
            <person name="Johannesson H."/>
        </authorList>
    </citation>
    <scope>NUCLEOTIDE SEQUENCE [LARGE SCALE GENOMIC DNA]</scope>
    <source>
        <strain evidence="2">CBS 340.73</strain>
    </source>
</reference>
<evidence type="ECO:0000313" key="1">
    <source>
        <dbReference type="EMBL" id="KAK3940800.1"/>
    </source>
</evidence>
<gene>
    <name evidence="1" type="ORF">QBC46DRAFT_384252</name>
</gene>
<proteinExistence type="predicted"/>
<dbReference type="AlphaFoldDB" id="A0AAN6N8L7"/>
<accession>A0AAN6N8L7</accession>
<organism evidence="1 2">
    <name type="scientific">Diplogelasinospora grovesii</name>
    <dbReference type="NCBI Taxonomy" id="303347"/>
    <lineage>
        <taxon>Eukaryota</taxon>
        <taxon>Fungi</taxon>
        <taxon>Dikarya</taxon>
        <taxon>Ascomycota</taxon>
        <taxon>Pezizomycotina</taxon>
        <taxon>Sordariomycetes</taxon>
        <taxon>Sordariomycetidae</taxon>
        <taxon>Sordariales</taxon>
        <taxon>Diplogelasinosporaceae</taxon>
        <taxon>Diplogelasinospora</taxon>
    </lineage>
</organism>
<comment type="caution">
    <text evidence="1">The sequence shown here is derived from an EMBL/GenBank/DDBJ whole genome shotgun (WGS) entry which is preliminary data.</text>
</comment>
<protein>
    <recommendedName>
        <fullName evidence="3">Pentatricopeptide repeat domain-containing protein</fullName>
    </recommendedName>
</protein>
<evidence type="ECO:0008006" key="3">
    <source>
        <dbReference type="Google" id="ProtNLM"/>
    </source>
</evidence>
<keyword evidence="2" id="KW-1185">Reference proteome</keyword>
<sequence length="893" mass="102517">MRLVSPGLRQIIRHPSASTPPNLYLCAFGQPKRICNRSLPSVRSRHRFSNSSRHDAFAAVATAEVIEDQGEDNERAPLCVRTKHALPELTSSAADDLCEPPLLDSRGPIPRFGDYGKWRRLSFLPQQLSYESDILSPDAGHVRLVDLPENENDIELWACILNYRHRKAGIFGVAAVLEGLRRRRTLREMSGEVAETFWQTILAEALHDERLLENVWEYAEWLYVEHRVLWPELYETTICYFTENRQTKEALRWHMRLSPHFGLDAGGFTKLFKRFITDPDRAKQYILRGLYSTSVHRELYDELVPYLYTHGTLALARKWRSLLLLHNDLPGTHASRPFLRFMAGYYPQVSMNKSELRAAGLGPTIPENDETDDAQQDSLRTLVNRVHGQTFGIREKTYNDELGARWFASSWVSLEFAIDAVRFLGVTQIGPLSLQSIALRETYPDRILDRIEQLRTLGISIGTSSYAQAIRHFAALHDHETISDLLHTDMHPDIFDDWETQHMVLETAASRGDWKRYRLMMAVRLAVSRESVASASNRLLVACLESGSRGAVLRILDDMTARGVQLFASSSDMISMHILKNVSRHAESNTDEIGFYAALCRRIMSMRFPLAASALQTILYRLGREGLLDKLQQLSIEIVQRYNEVRTSGDEATMNVHKLDVPAVVVGDDQPSHQDSSKFQAVPSDLSLRHPSHPIQLIFDKRLQQSIIRWGFRRALSQAPSLKTFARNPTQPEDFHMARGIRLLALLQGKGVVVEPDFLRKTVLLRLAELYWRTRLLGHAKEFLKRTGARRRAALEYRRLRSLRAKKRLYLRQAKDLCNEAWGSEVLPRVPELQDLIWKWGKAFIKRTKPWGPAPFRPQPNRRIRRPKPWINVPRGEEGSVQHIPEFGYHTIP</sequence>
<dbReference type="EMBL" id="MU853791">
    <property type="protein sequence ID" value="KAK3940800.1"/>
    <property type="molecule type" value="Genomic_DNA"/>
</dbReference>
<dbReference type="Proteomes" id="UP001303473">
    <property type="component" value="Unassembled WGS sequence"/>
</dbReference>
<evidence type="ECO:0000313" key="2">
    <source>
        <dbReference type="Proteomes" id="UP001303473"/>
    </source>
</evidence>
<name>A0AAN6N8L7_9PEZI</name>